<evidence type="ECO:0000313" key="2">
    <source>
        <dbReference type="WBParaSite" id="JU765_v2.g5287.t1"/>
    </source>
</evidence>
<dbReference type="WBParaSite" id="JU765_v2.g5287.t1">
    <property type="protein sequence ID" value="JU765_v2.g5287.t1"/>
    <property type="gene ID" value="JU765_v2.g5287"/>
</dbReference>
<protein>
    <submittedName>
        <fullName evidence="2">Protein with SprT-like domain at the N terminus</fullName>
    </submittedName>
</protein>
<sequence length="423" mass="48603">MSLIDPDYELVDPCPDLHSTFLQFNKQFFEEKLITCEVVWSKRMTKCAGLCHFQRRSGYCSIRLSEPLLKLRPRKDFVETLLHEMIHAFLFLTSKTMDRDGHGPNFQFHMHRINKIAGTNITIYHSFHAEVRLYQQHWWRCDGKCREMRPFYGWVKRAMNRAPSKNDRWWTRHEEMCGGKFIKVKEPEPTATKGKKRKSPEVSKTPTLDTFFPGKGQILGGKVEDEVKKPTKVREHKTPVKSPKKTPVKPPAVRFPGGGHRLGGDTSPDKKSRLITDFMPKIEKGAVPKTPENAAKIPQPSVLQSPPLIQLEHDDFGWDDEEVQILDFDDMVAVHEEKQNRSKSGTSSRKEIFVVSSNEPKPGPSRIKQENDIEIIDEKIRVIGVENISLETANPVEELVDCPGCTKRMPLREINGHLDFCVI</sequence>
<evidence type="ECO:0000313" key="1">
    <source>
        <dbReference type="Proteomes" id="UP000887576"/>
    </source>
</evidence>
<dbReference type="Proteomes" id="UP000887576">
    <property type="component" value="Unplaced"/>
</dbReference>
<reference evidence="2" key="1">
    <citation type="submission" date="2022-11" db="UniProtKB">
        <authorList>
            <consortium name="WormBaseParasite"/>
        </authorList>
    </citation>
    <scope>IDENTIFICATION</scope>
</reference>
<accession>A0AC34RBV4</accession>
<name>A0AC34RBV4_9BILA</name>
<organism evidence="1 2">
    <name type="scientific">Panagrolaimus sp. JU765</name>
    <dbReference type="NCBI Taxonomy" id="591449"/>
    <lineage>
        <taxon>Eukaryota</taxon>
        <taxon>Metazoa</taxon>
        <taxon>Ecdysozoa</taxon>
        <taxon>Nematoda</taxon>
        <taxon>Chromadorea</taxon>
        <taxon>Rhabditida</taxon>
        <taxon>Tylenchina</taxon>
        <taxon>Panagrolaimomorpha</taxon>
        <taxon>Panagrolaimoidea</taxon>
        <taxon>Panagrolaimidae</taxon>
        <taxon>Panagrolaimus</taxon>
    </lineage>
</organism>
<proteinExistence type="predicted"/>